<dbReference type="AlphaFoldDB" id="A0A101LW40"/>
<accession>A0A101LW40</accession>
<evidence type="ECO:0000313" key="1">
    <source>
        <dbReference type="EMBL" id="KUM46419.1"/>
    </source>
</evidence>
<geneLocation type="mitochondrion" evidence="1"/>
<dbReference type="EMBL" id="LKAM01000011">
    <property type="protein sequence ID" value="KUM46419.1"/>
    <property type="molecule type" value="Genomic_DNA"/>
</dbReference>
<keyword evidence="1" id="KW-0496">Mitochondrion</keyword>
<reference evidence="1" key="1">
    <citation type="journal article" date="2015" name="Genome Biol. Evol.">
        <title>Organellar Genomes of White Spruce (Picea glauca): Assembly and Annotation.</title>
        <authorList>
            <person name="Jackman S.D."/>
            <person name="Warren R.L."/>
            <person name="Gibb E.A."/>
            <person name="Vandervalk B.P."/>
            <person name="Mohamadi H."/>
            <person name="Chu J."/>
            <person name="Raymond A."/>
            <person name="Pleasance S."/>
            <person name="Coope R."/>
            <person name="Wildung M.R."/>
            <person name="Ritland C.E."/>
            <person name="Bousquet J."/>
            <person name="Jones S.J."/>
            <person name="Bohlmann J."/>
            <person name="Birol I."/>
        </authorList>
    </citation>
    <scope>NUCLEOTIDE SEQUENCE [LARGE SCALE GENOMIC DNA]</scope>
    <source>
        <tissue evidence="1">Flushing bud</tissue>
    </source>
</reference>
<sequence>MLRLTIRYALHSYSSFIKAPLLLHLQREGCGVHHSLFLGLRPYRPSMAFNPIIDLVLSFTVVSFLSRYYALTPPITY</sequence>
<gene>
    <name evidence="1" type="ORF">ABT39_MTgene1520</name>
</gene>
<protein>
    <submittedName>
        <fullName evidence="1">Uncharacterized protein</fullName>
    </submittedName>
</protein>
<proteinExistence type="predicted"/>
<organism evidence="1">
    <name type="scientific">Picea glauca</name>
    <name type="common">White spruce</name>
    <name type="synonym">Pinus glauca</name>
    <dbReference type="NCBI Taxonomy" id="3330"/>
    <lineage>
        <taxon>Eukaryota</taxon>
        <taxon>Viridiplantae</taxon>
        <taxon>Streptophyta</taxon>
        <taxon>Embryophyta</taxon>
        <taxon>Tracheophyta</taxon>
        <taxon>Spermatophyta</taxon>
        <taxon>Pinopsida</taxon>
        <taxon>Pinidae</taxon>
        <taxon>Conifers I</taxon>
        <taxon>Pinales</taxon>
        <taxon>Pinaceae</taxon>
        <taxon>Picea</taxon>
    </lineage>
</organism>
<name>A0A101LW40_PICGL</name>
<comment type="caution">
    <text evidence="1">The sequence shown here is derived from an EMBL/GenBank/DDBJ whole genome shotgun (WGS) entry which is preliminary data.</text>
</comment>